<dbReference type="STRING" id="134849.SAMN05443668_110160"/>
<dbReference type="GO" id="GO:0005840">
    <property type="term" value="C:ribosome"/>
    <property type="evidence" value="ECO:0007669"/>
    <property type="project" value="UniProtKB-KW"/>
</dbReference>
<keyword evidence="4" id="KW-0689">Ribosomal protein</keyword>
<name>A0A1M7RDM3_9ACTN</name>
<feature type="domain" description="N-acetyltransferase" evidence="3">
    <location>
        <begin position="2"/>
        <end position="136"/>
    </location>
</feature>
<dbReference type="PANTHER" id="PTHR43877">
    <property type="entry name" value="AMINOALKYLPHOSPHONATE N-ACETYLTRANSFERASE-RELATED-RELATED"/>
    <property type="match status" value="1"/>
</dbReference>
<dbReference type="EMBL" id="FRCS01000010">
    <property type="protein sequence ID" value="SHN44316.1"/>
    <property type="molecule type" value="Genomic_DNA"/>
</dbReference>
<reference evidence="4 5" key="1">
    <citation type="submission" date="2016-11" db="EMBL/GenBank/DDBJ databases">
        <authorList>
            <person name="Jaros S."/>
            <person name="Januszkiewicz K."/>
            <person name="Wedrychowicz H."/>
        </authorList>
    </citation>
    <scope>NUCLEOTIDE SEQUENCE [LARGE SCALE GENOMIC DNA]</scope>
    <source>
        <strain evidence="4 5">DSM 46144</strain>
    </source>
</reference>
<gene>
    <name evidence="4" type="ORF">SAMN05443668_110160</name>
</gene>
<dbReference type="Pfam" id="PF00583">
    <property type="entry name" value="Acetyltransf_1"/>
    <property type="match status" value="1"/>
</dbReference>
<dbReference type="SUPFAM" id="SSF55729">
    <property type="entry name" value="Acyl-CoA N-acyltransferases (Nat)"/>
    <property type="match status" value="1"/>
</dbReference>
<dbReference type="AlphaFoldDB" id="A0A1M7RDM3"/>
<dbReference type="OrthoDB" id="4793359at2"/>
<dbReference type="Proteomes" id="UP000184440">
    <property type="component" value="Unassembled WGS sequence"/>
</dbReference>
<dbReference type="InterPro" id="IPR000182">
    <property type="entry name" value="GNAT_dom"/>
</dbReference>
<keyword evidence="4" id="KW-0687">Ribonucleoprotein</keyword>
<sequence>MSDVRRATEEDAEAVFVLAAEMAVSFTVEREAFGRGLSSVLNTAGAHLLVVGAVEGYLLGFVHPTFYANGPVGWVEEIAVRHDRRRHGLGARLMAAFEDLARSEGCVLTALATRRAADFYAALGYQAGAEYFSKRL</sequence>
<keyword evidence="1" id="KW-0808">Transferase</keyword>
<evidence type="ECO:0000256" key="1">
    <source>
        <dbReference type="ARBA" id="ARBA00022679"/>
    </source>
</evidence>
<evidence type="ECO:0000256" key="2">
    <source>
        <dbReference type="ARBA" id="ARBA00023315"/>
    </source>
</evidence>
<dbReference type="Gene3D" id="3.40.630.30">
    <property type="match status" value="1"/>
</dbReference>
<protein>
    <submittedName>
        <fullName evidence="4">Ribosomal protein S18 acetylase RimI</fullName>
    </submittedName>
</protein>
<dbReference type="PROSITE" id="PS51186">
    <property type="entry name" value="GNAT"/>
    <property type="match status" value="1"/>
</dbReference>
<evidence type="ECO:0000313" key="5">
    <source>
        <dbReference type="Proteomes" id="UP000184440"/>
    </source>
</evidence>
<dbReference type="CDD" id="cd04301">
    <property type="entry name" value="NAT_SF"/>
    <property type="match status" value="1"/>
</dbReference>
<evidence type="ECO:0000259" key="3">
    <source>
        <dbReference type="PROSITE" id="PS51186"/>
    </source>
</evidence>
<dbReference type="RefSeq" id="WP_073261255.1">
    <property type="nucleotide sequence ID" value="NZ_FRCS01000010.1"/>
</dbReference>
<evidence type="ECO:0000313" key="4">
    <source>
        <dbReference type="EMBL" id="SHN44316.1"/>
    </source>
</evidence>
<dbReference type="InterPro" id="IPR050832">
    <property type="entry name" value="Bact_Acetyltransf"/>
</dbReference>
<accession>A0A1M7RDM3</accession>
<dbReference type="GO" id="GO:0016747">
    <property type="term" value="F:acyltransferase activity, transferring groups other than amino-acyl groups"/>
    <property type="evidence" value="ECO:0007669"/>
    <property type="project" value="InterPro"/>
</dbReference>
<keyword evidence="5" id="KW-1185">Reference proteome</keyword>
<organism evidence="4 5">
    <name type="scientific">Cryptosporangium aurantiacum</name>
    <dbReference type="NCBI Taxonomy" id="134849"/>
    <lineage>
        <taxon>Bacteria</taxon>
        <taxon>Bacillati</taxon>
        <taxon>Actinomycetota</taxon>
        <taxon>Actinomycetes</taxon>
        <taxon>Cryptosporangiales</taxon>
        <taxon>Cryptosporangiaceae</taxon>
        <taxon>Cryptosporangium</taxon>
    </lineage>
</organism>
<dbReference type="InterPro" id="IPR016181">
    <property type="entry name" value="Acyl_CoA_acyltransferase"/>
</dbReference>
<keyword evidence="2" id="KW-0012">Acyltransferase</keyword>
<proteinExistence type="predicted"/>
<dbReference type="PANTHER" id="PTHR43877:SF1">
    <property type="entry name" value="ACETYLTRANSFERASE"/>
    <property type="match status" value="1"/>
</dbReference>